<organism evidence="1 2">
    <name type="scientific">Burkholderia latens</name>
    <dbReference type="NCBI Taxonomy" id="488446"/>
    <lineage>
        <taxon>Bacteria</taxon>
        <taxon>Pseudomonadati</taxon>
        <taxon>Pseudomonadota</taxon>
        <taxon>Betaproteobacteria</taxon>
        <taxon>Burkholderiales</taxon>
        <taxon>Burkholderiaceae</taxon>
        <taxon>Burkholderia</taxon>
        <taxon>Burkholderia cepacia complex</taxon>
    </lineage>
</organism>
<protein>
    <submittedName>
        <fullName evidence="1">Phosphoribosyl-dephospho-CoA transferase</fullName>
    </submittedName>
</protein>
<reference evidence="1 2" key="1">
    <citation type="submission" date="2019-09" db="EMBL/GenBank/DDBJ databases">
        <title>Draft genome sequences of 48 bacterial type strains from the CCUG.</title>
        <authorList>
            <person name="Tunovic T."/>
            <person name="Pineiro-Iglesias B."/>
            <person name="Unosson C."/>
            <person name="Inganas E."/>
            <person name="Ohlen M."/>
            <person name="Cardew S."/>
            <person name="Jensie-Markopoulos S."/>
            <person name="Salva-Serra F."/>
            <person name="Jaen-Luchoro D."/>
            <person name="Karlsson R."/>
            <person name="Svensson-Stadler L."/>
            <person name="Chun J."/>
            <person name="Moore E."/>
        </authorList>
    </citation>
    <scope>NUCLEOTIDE SEQUENCE [LARGE SCALE GENOMIC DNA]</scope>
    <source>
        <strain evidence="1 2">CCUG 54555</strain>
    </source>
</reference>
<dbReference type="GO" id="GO:0016740">
    <property type="term" value="F:transferase activity"/>
    <property type="evidence" value="ECO:0007669"/>
    <property type="project" value="UniProtKB-KW"/>
</dbReference>
<evidence type="ECO:0000313" key="1">
    <source>
        <dbReference type="EMBL" id="KAB0631707.1"/>
    </source>
</evidence>
<evidence type="ECO:0000313" key="2">
    <source>
        <dbReference type="Proteomes" id="UP000430232"/>
    </source>
</evidence>
<name>A0A6H9SEH7_9BURK</name>
<dbReference type="Proteomes" id="UP000430232">
    <property type="component" value="Unassembled WGS sequence"/>
</dbReference>
<sequence>MPHADTPLRRHTLVTLTAAGWEAACARD</sequence>
<dbReference type="AlphaFoldDB" id="A0A6H9SEH7"/>
<accession>A0A6H9SEH7</accession>
<comment type="caution">
    <text evidence="1">The sequence shown here is derived from an EMBL/GenBank/DDBJ whole genome shotgun (WGS) entry which is preliminary data.</text>
</comment>
<keyword evidence="2" id="KW-1185">Reference proteome</keyword>
<dbReference type="EMBL" id="VZOJ01000153">
    <property type="protein sequence ID" value="KAB0631707.1"/>
    <property type="molecule type" value="Genomic_DNA"/>
</dbReference>
<feature type="non-terminal residue" evidence="1">
    <location>
        <position position="28"/>
    </location>
</feature>
<proteinExistence type="predicted"/>
<gene>
    <name evidence="1" type="ORF">F7R21_31070</name>
</gene>
<keyword evidence="1" id="KW-0808">Transferase</keyword>